<reference evidence="2 3" key="1">
    <citation type="submission" date="2018-08" db="EMBL/GenBank/DDBJ databases">
        <title>Draft genome sequence of Pseudoalteromonas donghaensis HJ51.</title>
        <authorList>
            <person name="Oh J."/>
            <person name="Roh D."/>
        </authorList>
    </citation>
    <scope>NUCLEOTIDE SEQUENCE [LARGE SCALE GENOMIC DNA]</scope>
    <source>
        <strain evidence="2 3">HJ51</strain>
    </source>
</reference>
<organism evidence="2 3">
    <name type="scientific">Pseudoalteromonas lipolytica</name>
    <dbReference type="NCBI Taxonomy" id="570156"/>
    <lineage>
        <taxon>Bacteria</taxon>
        <taxon>Pseudomonadati</taxon>
        <taxon>Pseudomonadota</taxon>
        <taxon>Gammaproteobacteria</taxon>
        <taxon>Alteromonadales</taxon>
        <taxon>Pseudoalteromonadaceae</taxon>
        <taxon>Pseudoalteromonas</taxon>
    </lineage>
</organism>
<dbReference type="RefSeq" id="WP_118844381.1">
    <property type="nucleotide sequence ID" value="NZ_CP032090.1"/>
</dbReference>
<dbReference type="KEGG" id="pdj:D0907_09515"/>
<accession>A0AAD0WCJ6</accession>
<dbReference type="PANTHER" id="PTHR28026">
    <property type="entry name" value="DUF962 DOMAIN PROTEIN (AFU_ORTHOLOGUE AFUA_8G05310)"/>
    <property type="match status" value="1"/>
</dbReference>
<keyword evidence="1" id="KW-1133">Transmembrane helix</keyword>
<dbReference type="EMBL" id="CP032090">
    <property type="protein sequence ID" value="AXV65498.1"/>
    <property type="molecule type" value="Genomic_DNA"/>
</dbReference>
<keyword evidence="1" id="KW-0472">Membrane</keyword>
<dbReference type="GO" id="GO:0016020">
    <property type="term" value="C:membrane"/>
    <property type="evidence" value="ECO:0007669"/>
    <property type="project" value="GOC"/>
</dbReference>
<dbReference type="PANTHER" id="PTHR28026:SF9">
    <property type="entry name" value="2-HYDROXY-PALMITIC ACID DIOXYGENASE MPO1"/>
    <property type="match status" value="1"/>
</dbReference>
<dbReference type="Pfam" id="PF06127">
    <property type="entry name" value="Mpo1-like"/>
    <property type="match status" value="1"/>
</dbReference>
<feature type="transmembrane region" description="Helical" evidence="1">
    <location>
        <begin position="97"/>
        <end position="118"/>
    </location>
</feature>
<proteinExistence type="predicted"/>
<protein>
    <submittedName>
        <fullName evidence="2">DUF962 domain-containing protein</fullName>
    </submittedName>
</protein>
<feature type="transmembrane region" description="Helical" evidence="1">
    <location>
        <begin position="130"/>
        <end position="151"/>
    </location>
</feature>
<keyword evidence="1" id="KW-0812">Transmembrane</keyword>
<feature type="transmembrane region" description="Helical" evidence="1">
    <location>
        <begin position="73"/>
        <end position="91"/>
    </location>
</feature>
<evidence type="ECO:0000313" key="3">
    <source>
        <dbReference type="Proteomes" id="UP000264605"/>
    </source>
</evidence>
<name>A0AAD0WCJ6_9GAMM</name>
<gene>
    <name evidence="2" type="ORF">D0907_09515</name>
</gene>
<dbReference type="GeneID" id="99505697"/>
<dbReference type="InterPro" id="IPR009305">
    <property type="entry name" value="Mpo1-like"/>
</dbReference>
<dbReference type="Proteomes" id="UP000264605">
    <property type="component" value="Chromosome"/>
</dbReference>
<sequence length="167" mass="18603">MKTLKQQLSNYALYHRSKRNIYTHFIGIPLIVFAIICLLQRATIMLEPVTLTVASIVIAITCLYYLMLSVSMGLIMAVCFALLSIIAQPVVLLSTSMWLAVSVGCFVVGWLFQFMGHYYEGKKPAFVDDIIGLVIGPLFVVVEALIILGFYKDVADYIEQHAGPHKA</sequence>
<evidence type="ECO:0000256" key="1">
    <source>
        <dbReference type="SAM" id="Phobius"/>
    </source>
</evidence>
<dbReference type="AlphaFoldDB" id="A0AAD0WCJ6"/>
<feature type="transmembrane region" description="Helical" evidence="1">
    <location>
        <begin position="21"/>
        <end position="42"/>
    </location>
</feature>
<evidence type="ECO:0000313" key="2">
    <source>
        <dbReference type="EMBL" id="AXV65498.1"/>
    </source>
</evidence>
<dbReference type="GO" id="GO:0046521">
    <property type="term" value="P:sphingoid catabolic process"/>
    <property type="evidence" value="ECO:0007669"/>
    <property type="project" value="TreeGrafter"/>
</dbReference>